<evidence type="ECO:0000313" key="2">
    <source>
        <dbReference type="EMBL" id="KAJ1356480.1"/>
    </source>
</evidence>
<organism evidence="2 3">
    <name type="scientific">Parelaphostrongylus tenuis</name>
    <name type="common">Meningeal worm</name>
    <dbReference type="NCBI Taxonomy" id="148309"/>
    <lineage>
        <taxon>Eukaryota</taxon>
        <taxon>Metazoa</taxon>
        <taxon>Ecdysozoa</taxon>
        <taxon>Nematoda</taxon>
        <taxon>Chromadorea</taxon>
        <taxon>Rhabditida</taxon>
        <taxon>Rhabditina</taxon>
        <taxon>Rhabditomorpha</taxon>
        <taxon>Strongyloidea</taxon>
        <taxon>Metastrongylidae</taxon>
        <taxon>Parelaphostrongylus</taxon>
    </lineage>
</organism>
<name>A0AAD5MEL5_PARTN</name>
<gene>
    <name evidence="2" type="ORF">KIN20_014211</name>
</gene>
<protein>
    <submittedName>
        <fullName evidence="2">Uncharacterized protein</fullName>
    </submittedName>
</protein>
<comment type="caution">
    <text evidence="2">The sequence shown here is derived from an EMBL/GenBank/DDBJ whole genome shotgun (WGS) entry which is preliminary data.</text>
</comment>
<accession>A0AAD5MEL5</accession>
<dbReference type="EMBL" id="JAHQIW010002829">
    <property type="protein sequence ID" value="KAJ1356480.1"/>
    <property type="molecule type" value="Genomic_DNA"/>
</dbReference>
<keyword evidence="3" id="KW-1185">Reference proteome</keyword>
<proteinExistence type="predicted"/>
<dbReference type="AlphaFoldDB" id="A0AAD5MEL5"/>
<evidence type="ECO:0000313" key="3">
    <source>
        <dbReference type="Proteomes" id="UP001196413"/>
    </source>
</evidence>
<reference evidence="2" key="1">
    <citation type="submission" date="2021-06" db="EMBL/GenBank/DDBJ databases">
        <title>Parelaphostrongylus tenuis whole genome reference sequence.</title>
        <authorList>
            <person name="Garwood T.J."/>
            <person name="Larsen P.A."/>
            <person name="Fountain-Jones N.M."/>
            <person name="Garbe J.R."/>
            <person name="Macchietto M.G."/>
            <person name="Kania S.A."/>
            <person name="Gerhold R.W."/>
            <person name="Richards J.E."/>
            <person name="Wolf T.M."/>
        </authorList>
    </citation>
    <scope>NUCLEOTIDE SEQUENCE</scope>
    <source>
        <strain evidence="2">MNPRO001-30</strain>
        <tissue evidence="2">Meninges</tissue>
    </source>
</reference>
<sequence>MEINPHEKTASYKTYNAQKATAVEKREPSQLLKATELPATLNSSIIFTMGATKGSTNASEVYGRAETSATNDRFLEIPTDKSSENVLRKEAKMTRYADQMHKCLPVSVSYNS</sequence>
<evidence type="ECO:0000256" key="1">
    <source>
        <dbReference type="SAM" id="MobiDB-lite"/>
    </source>
</evidence>
<feature type="compositionally biased region" description="Basic and acidic residues" evidence="1">
    <location>
        <begin position="1"/>
        <end position="10"/>
    </location>
</feature>
<dbReference type="Proteomes" id="UP001196413">
    <property type="component" value="Unassembled WGS sequence"/>
</dbReference>
<feature type="region of interest" description="Disordered" evidence="1">
    <location>
        <begin position="1"/>
        <end position="28"/>
    </location>
</feature>